<dbReference type="EMBL" id="CP073041">
    <property type="protein sequence ID" value="UXE60095.1"/>
    <property type="molecule type" value="Genomic_DNA"/>
</dbReference>
<evidence type="ECO:0000259" key="1">
    <source>
        <dbReference type="Pfam" id="PF00535"/>
    </source>
</evidence>
<sequence length="83" mass="9122">MAEQPLISVIIPVYNCDRYLGEAIESVLSQTYQPLEILIIDDGSTDKSAEIAKSFIPSVKYYYQPNSGSCSSPLNYGIKLSQG</sequence>
<proteinExistence type="predicted"/>
<accession>A0A977KWX0</accession>
<dbReference type="PANTHER" id="PTHR22916">
    <property type="entry name" value="GLYCOSYLTRANSFERASE"/>
    <property type="match status" value="1"/>
</dbReference>
<evidence type="ECO:0000313" key="2">
    <source>
        <dbReference type="EMBL" id="UXE60095.1"/>
    </source>
</evidence>
<dbReference type="Proteomes" id="UP001065613">
    <property type="component" value="Chromosome"/>
</dbReference>
<reference evidence="2" key="1">
    <citation type="submission" date="2021-04" db="EMBL/GenBank/DDBJ databases">
        <title>Genome sequence of Woronichinia naegeliana from Washington state freshwater lake bloom.</title>
        <authorList>
            <person name="Dreher T.W."/>
        </authorList>
    </citation>
    <scope>NUCLEOTIDE SEQUENCE</scope>
    <source>
        <strain evidence="2">WA131</strain>
    </source>
</reference>
<protein>
    <submittedName>
        <fullName evidence="2">Glycosyltransferase family 2 protein</fullName>
    </submittedName>
</protein>
<dbReference type="SUPFAM" id="SSF53448">
    <property type="entry name" value="Nucleotide-diphospho-sugar transferases"/>
    <property type="match status" value="1"/>
</dbReference>
<dbReference type="PANTHER" id="PTHR22916:SF3">
    <property type="entry name" value="UDP-GLCNAC:BETAGAL BETA-1,3-N-ACETYLGLUCOSAMINYLTRANSFERASE-LIKE PROTEIN 1"/>
    <property type="match status" value="1"/>
</dbReference>
<feature type="domain" description="Glycosyltransferase 2-like" evidence="1">
    <location>
        <begin position="8"/>
        <end position="83"/>
    </location>
</feature>
<dbReference type="InterPro" id="IPR029044">
    <property type="entry name" value="Nucleotide-diphossugar_trans"/>
</dbReference>
<dbReference type="KEGG" id="wna:KA717_31230"/>
<dbReference type="GO" id="GO:0016758">
    <property type="term" value="F:hexosyltransferase activity"/>
    <property type="evidence" value="ECO:0007669"/>
    <property type="project" value="UniProtKB-ARBA"/>
</dbReference>
<dbReference type="AlphaFoldDB" id="A0A977KWX0"/>
<dbReference type="CDD" id="cd00761">
    <property type="entry name" value="Glyco_tranf_GTA_type"/>
    <property type="match status" value="1"/>
</dbReference>
<organism evidence="2">
    <name type="scientific">Woronichinia naegeliana WA131</name>
    <dbReference type="NCBI Taxonomy" id="2824559"/>
    <lineage>
        <taxon>Bacteria</taxon>
        <taxon>Bacillati</taxon>
        <taxon>Cyanobacteriota</taxon>
        <taxon>Cyanophyceae</taxon>
        <taxon>Synechococcales</taxon>
        <taxon>Coelosphaeriaceae</taxon>
        <taxon>Woronichinia</taxon>
    </lineage>
</organism>
<name>A0A977KWX0_9CYAN</name>
<dbReference type="Gene3D" id="3.90.550.10">
    <property type="entry name" value="Spore Coat Polysaccharide Biosynthesis Protein SpsA, Chain A"/>
    <property type="match status" value="1"/>
</dbReference>
<dbReference type="Pfam" id="PF00535">
    <property type="entry name" value="Glycos_transf_2"/>
    <property type="match status" value="1"/>
</dbReference>
<gene>
    <name evidence="2" type="ORF">KA717_31230</name>
</gene>
<dbReference type="InterPro" id="IPR001173">
    <property type="entry name" value="Glyco_trans_2-like"/>
</dbReference>